<dbReference type="Pfam" id="PF16199">
    <property type="entry name" value="Radical_SAM_C"/>
    <property type="match status" value="1"/>
</dbReference>
<evidence type="ECO:0000313" key="8">
    <source>
        <dbReference type="EMBL" id="MBD1387836.1"/>
    </source>
</evidence>
<dbReference type="GO" id="GO:0003824">
    <property type="term" value="F:catalytic activity"/>
    <property type="evidence" value="ECO:0007669"/>
    <property type="project" value="InterPro"/>
</dbReference>
<evidence type="ECO:0000256" key="1">
    <source>
        <dbReference type="ARBA" id="ARBA00001966"/>
    </source>
</evidence>
<dbReference type="InterPro" id="IPR005911">
    <property type="entry name" value="YhcC-like"/>
</dbReference>
<accession>A0A8J6QHL2</accession>
<dbReference type="SFLD" id="SFLDS00029">
    <property type="entry name" value="Radical_SAM"/>
    <property type="match status" value="1"/>
</dbReference>
<dbReference type="InterPro" id="IPR006638">
    <property type="entry name" value="Elp3/MiaA/NifB-like_rSAM"/>
</dbReference>
<dbReference type="SFLD" id="SFLDG01086">
    <property type="entry name" value="elongater_protein-like"/>
    <property type="match status" value="1"/>
</dbReference>
<keyword evidence="9" id="KW-1185">Reference proteome</keyword>
<dbReference type="SMART" id="SM00729">
    <property type="entry name" value="Elp3"/>
    <property type="match status" value="1"/>
</dbReference>
<keyword evidence="6" id="KW-0411">Iron-sulfur</keyword>
<dbReference type="InterPro" id="IPR039661">
    <property type="entry name" value="ELP3"/>
</dbReference>
<dbReference type="InterPro" id="IPR032432">
    <property type="entry name" value="Radical_SAM_C"/>
</dbReference>
<comment type="cofactor">
    <cofactor evidence="1">
        <name>[4Fe-4S] cluster</name>
        <dbReference type="ChEBI" id="CHEBI:49883"/>
    </cofactor>
</comment>
<dbReference type="InterPro" id="IPR058240">
    <property type="entry name" value="rSAM_sf"/>
</dbReference>
<feature type="domain" description="Radical SAM core" evidence="7">
    <location>
        <begin position="17"/>
        <end position="256"/>
    </location>
</feature>
<comment type="caution">
    <text evidence="8">The sequence shown here is derived from an EMBL/GenBank/DDBJ whole genome shotgun (WGS) entry which is preliminary data.</text>
</comment>
<protein>
    <submittedName>
        <fullName evidence="8">TIGR01212 family radical SAM protein</fullName>
    </submittedName>
</protein>
<dbReference type="GO" id="GO:0046872">
    <property type="term" value="F:metal ion binding"/>
    <property type="evidence" value="ECO:0007669"/>
    <property type="project" value="UniProtKB-KW"/>
</dbReference>
<dbReference type="CDD" id="cd01335">
    <property type="entry name" value="Radical_SAM"/>
    <property type="match status" value="1"/>
</dbReference>
<sequence>MQADQYYFTFGRYLKQTWGRKIRKLSLHGSFTCPNRDGTLGRGGCTFCNVSSFVDEQANGQKISVQLEQRRRELTRKADAYLAYFQAYTSTYGEVEQLRRLYNAALQEQDVIGLSVGTRPDCVPDEVLQLLASYQQQGQEVWLELGLQTAHTNTLKRINRGHDFSAYADAVKRARVLGLKVCCHLIMGLPGETQSHAEQSLEQVLEAGVDGLKLHPLHIVTGSTMAKAWQAGRQPVIGLDEYADTAAQLIRMTPADVVFHRISAHARPPTLLAPDWCQDKWLAPRHILQRLSEQGAQGSLTSSPYQPQ</sequence>
<dbReference type="PANTHER" id="PTHR11135">
    <property type="entry name" value="HISTONE ACETYLTRANSFERASE-RELATED"/>
    <property type="match status" value="1"/>
</dbReference>
<dbReference type="AlphaFoldDB" id="A0A8J6QHL2"/>
<dbReference type="InterPro" id="IPR007197">
    <property type="entry name" value="rSAM"/>
</dbReference>
<dbReference type="RefSeq" id="WP_191142974.1">
    <property type="nucleotide sequence ID" value="NZ_JACXAF010000001.1"/>
</dbReference>
<keyword evidence="3" id="KW-0949">S-adenosyl-L-methionine</keyword>
<proteinExistence type="predicted"/>
<evidence type="ECO:0000256" key="5">
    <source>
        <dbReference type="ARBA" id="ARBA00023004"/>
    </source>
</evidence>
<evidence type="ECO:0000256" key="3">
    <source>
        <dbReference type="ARBA" id="ARBA00022691"/>
    </source>
</evidence>
<dbReference type="Pfam" id="PF04055">
    <property type="entry name" value="Radical_SAM"/>
    <property type="match status" value="1"/>
</dbReference>
<organism evidence="8 9">
    <name type="scientific">Neiella litorisoli</name>
    <dbReference type="NCBI Taxonomy" id="2771431"/>
    <lineage>
        <taxon>Bacteria</taxon>
        <taxon>Pseudomonadati</taxon>
        <taxon>Pseudomonadota</taxon>
        <taxon>Gammaproteobacteria</taxon>
        <taxon>Alteromonadales</taxon>
        <taxon>Echinimonadaceae</taxon>
        <taxon>Neiella</taxon>
    </lineage>
</organism>
<evidence type="ECO:0000256" key="4">
    <source>
        <dbReference type="ARBA" id="ARBA00022723"/>
    </source>
</evidence>
<evidence type="ECO:0000256" key="6">
    <source>
        <dbReference type="ARBA" id="ARBA00023014"/>
    </source>
</evidence>
<gene>
    <name evidence="8" type="ORF">IC617_00200</name>
</gene>
<dbReference type="GO" id="GO:0051539">
    <property type="term" value="F:4 iron, 4 sulfur cluster binding"/>
    <property type="evidence" value="ECO:0007669"/>
    <property type="project" value="UniProtKB-KW"/>
</dbReference>
<dbReference type="SFLD" id="SFLDG01091">
    <property type="entry name" value="uncharacterized_CHP01210-like"/>
    <property type="match status" value="1"/>
</dbReference>
<dbReference type="Gene3D" id="3.80.30.20">
    <property type="entry name" value="tm_1862 like domain"/>
    <property type="match status" value="1"/>
</dbReference>
<evidence type="ECO:0000256" key="2">
    <source>
        <dbReference type="ARBA" id="ARBA00022485"/>
    </source>
</evidence>
<dbReference type="PANTHER" id="PTHR11135:SF1">
    <property type="entry name" value="PROTEIN YHCC"/>
    <property type="match status" value="1"/>
</dbReference>
<dbReference type="SUPFAM" id="SSF102114">
    <property type="entry name" value="Radical SAM enzymes"/>
    <property type="match status" value="1"/>
</dbReference>
<name>A0A8J6QHL2_9GAMM</name>
<keyword evidence="5" id="KW-0408">Iron</keyword>
<dbReference type="NCBIfam" id="TIGR01212">
    <property type="entry name" value="TIGR01212 family radical SAM protein"/>
    <property type="match status" value="1"/>
</dbReference>
<evidence type="ECO:0000259" key="7">
    <source>
        <dbReference type="PROSITE" id="PS51918"/>
    </source>
</evidence>
<dbReference type="Proteomes" id="UP000638014">
    <property type="component" value="Unassembled WGS sequence"/>
</dbReference>
<dbReference type="EMBL" id="JACXAF010000001">
    <property type="protein sequence ID" value="MBD1387836.1"/>
    <property type="molecule type" value="Genomic_DNA"/>
</dbReference>
<evidence type="ECO:0000313" key="9">
    <source>
        <dbReference type="Proteomes" id="UP000638014"/>
    </source>
</evidence>
<dbReference type="PROSITE" id="PS51918">
    <property type="entry name" value="RADICAL_SAM"/>
    <property type="match status" value="1"/>
</dbReference>
<reference evidence="8" key="1">
    <citation type="submission" date="2020-09" db="EMBL/GenBank/DDBJ databases">
        <title>A novel bacterium of genus Neiella, isolated from South China Sea.</title>
        <authorList>
            <person name="Huang H."/>
            <person name="Mo K."/>
            <person name="Hu Y."/>
        </authorList>
    </citation>
    <scope>NUCLEOTIDE SEQUENCE</scope>
    <source>
        <strain evidence="8">HB171785</strain>
    </source>
</reference>
<keyword evidence="2" id="KW-0004">4Fe-4S</keyword>
<keyword evidence="4" id="KW-0479">Metal-binding</keyword>
<dbReference type="InterPro" id="IPR023404">
    <property type="entry name" value="rSAM_horseshoe"/>
</dbReference>